<dbReference type="PANTHER" id="PTHR37810">
    <property type="entry name" value="IMMUNITY PROTEIN SDPI"/>
    <property type="match status" value="1"/>
</dbReference>
<feature type="transmembrane region" description="Helical" evidence="1">
    <location>
        <begin position="177"/>
        <end position="208"/>
    </location>
</feature>
<evidence type="ECO:0000313" key="4">
    <source>
        <dbReference type="EMBL" id="GAA1690849.1"/>
    </source>
</evidence>
<dbReference type="PANTHER" id="PTHR37810:SF5">
    <property type="entry name" value="IMMUNITY PROTEIN SDPI"/>
    <property type="match status" value="1"/>
</dbReference>
<dbReference type="Pfam" id="PF07853">
    <property type="entry name" value="DUF1648"/>
    <property type="match status" value="1"/>
</dbReference>
<reference evidence="5" key="1">
    <citation type="journal article" date="2019" name="Int. J. Syst. Evol. Microbiol.">
        <title>The Global Catalogue of Microorganisms (GCM) 10K type strain sequencing project: providing services to taxonomists for standard genome sequencing and annotation.</title>
        <authorList>
            <consortium name="The Broad Institute Genomics Platform"/>
            <consortium name="The Broad Institute Genome Sequencing Center for Infectious Disease"/>
            <person name="Wu L."/>
            <person name="Ma J."/>
        </authorList>
    </citation>
    <scope>NUCLEOTIDE SEQUENCE [LARGE SCALE GENOMIC DNA]</scope>
    <source>
        <strain evidence="5">JCM 14718</strain>
    </source>
</reference>
<keyword evidence="1" id="KW-0812">Transmembrane</keyword>
<feature type="transmembrane region" description="Helical" evidence="1">
    <location>
        <begin position="80"/>
        <end position="100"/>
    </location>
</feature>
<feature type="domain" description="DUF1648" evidence="2">
    <location>
        <begin position="144"/>
        <end position="192"/>
    </location>
</feature>
<evidence type="ECO:0000259" key="3">
    <source>
        <dbReference type="Pfam" id="PF19124"/>
    </source>
</evidence>
<keyword evidence="1" id="KW-0472">Membrane</keyword>
<dbReference type="RefSeq" id="WP_344312409.1">
    <property type="nucleotide sequence ID" value="NZ_BAAANY010000018.1"/>
</dbReference>
<feature type="transmembrane region" description="Helical" evidence="1">
    <location>
        <begin position="342"/>
        <end position="361"/>
    </location>
</feature>
<dbReference type="Pfam" id="PF19124">
    <property type="entry name" value="DUF5808"/>
    <property type="match status" value="1"/>
</dbReference>
<comment type="caution">
    <text evidence="4">The sequence shown here is derived from an EMBL/GenBank/DDBJ whole genome shotgun (WGS) entry which is preliminary data.</text>
</comment>
<evidence type="ECO:0000259" key="2">
    <source>
        <dbReference type="Pfam" id="PF07853"/>
    </source>
</evidence>
<dbReference type="InterPro" id="IPR043831">
    <property type="entry name" value="DUF5808"/>
</dbReference>
<accession>A0ABP4TPJ5</accession>
<feature type="domain" description="DUF5808" evidence="3">
    <location>
        <begin position="317"/>
        <end position="340"/>
    </location>
</feature>
<feature type="transmembrane region" description="Helical" evidence="1">
    <location>
        <begin position="263"/>
        <end position="284"/>
    </location>
</feature>
<dbReference type="EMBL" id="BAAANY010000018">
    <property type="protein sequence ID" value="GAA1690849.1"/>
    <property type="molecule type" value="Genomic_DNA"/>
</dbReference>
<gene>
    <name evidence="4" type="ORF">GCM10009765_45400</name>
</gene>
<dbReference type="InterPro" id="IPR012867">
    <property type="entry name" value="DUF1648"/>
</dbReference>
<name>A0ABP4TPJ5_9ACTN</name>
<evidence type="ECO:0000256" key="1">
    <source>
        <dbReference type="SAM" id="Phobius"/>
    </source>
</evidence>
<keyword evidence="1" id="KW-1133">Transmembrane helix</keyword>
<proteinExistence type="predicted"/>
<dbReference type="Proteomes" id="UP001500618">
    <property type="component" value="Unassembled WGS sequence"/>
</dbReference>
<feature type="transmembrane region" description="Helical" evidence="1">
    <location>
        <begin position="236"/>
        <end position="257"/>
    </location>
</feature>
<evidence type="ECO:0000313" key="5">
    <source>
        <dbReference type="Proteomes" id="UP001500618"/>
    </source>
</evidence>
<sequence>MTIAAVALSCGLSALVLVMALVLPSAASRTVPFGVRVPAQRADDPAVAGQTRLYRWRVLGGGIVVAAVSAAIYGLTGETLLLPLSVLMLVGVWYGCFSLAHHEIRAAKAAGGWYDDLRQGIAVDTGLRTDPPRFPWLWLTPAVIVIVATAVIGVLSYPSMPAILAVHYSANGVPNRLAAKSVATAFSLVFVQIGVTALLVGIAAAIFFRSRPDIDPARPVGSARWHRHYMSLGAKALLGLAAMIDVGMLGSSLLMWTGTVTRWASLVVVIPILAGVTVAIVVLARNSRQRDDGEPDTGLTHRDDDKYWRGGLLYVNRDDHALMVPRRFGIGWTLNFGNPRTAMLLAGLAALIALLITLRLAG</sequence>
<feature type="transmembrane region" description="Helical" evidence="1">
    <location>
        <begin position="136"/>
        <end position="157"/>
    </location>
</feature>
<protein>
    <submittedName>
        <fullName evidence="4">DUF5808 domain-containing protein</fullName>
    </submittedName>
</protein>
<keyword evidence="5" id="KW-1185">Reference proteome</keyword>
<organism evidence="4 5">
    <name type="scientific">Fodinicola feengrottensis</name>
    <dbReference type="NCBI Taxonomy" id="435914"/>
    <lineage>
        <taxon>Bacteria</taxon>
        <taxon>Bacillati</taxon>
        <taxon>Actinomycetota</taxon>
        <taxon>Actinomycetes</taxon>
        <taxon>Mycobacteriales</taxon>
        <taxon>Fodinicola</taxon>
    </lineage>
</organism>